<proteinExistence type="inferred from homology"/>
<keyword evidence="5" id="KW-1133">Transmembrane helix</keyword>
<dbReference type="InterPro" id="IPR005331">
    <property type="entry name" value="Sulfotransferase"/>
</dbReference>
<keyword evidence="8 9" id="KW-0325">Glycoprotein</keyword>
<keyword evidence="4" id="KW-0812">Transmembrane</keyword>
<evidence type="ECO:0000256" key="1">
    <source>
        <dbReference type="ARBA" id="ARBA00004323"/>
    </source>
</evidence>
<gene>
    <name evidence="10" type="ORF">PEVE_00017597</name>
</gene>
<evidence type="ECO:0000313" key="10">
    <source>
        <dbReference type="EMBL" id="CAH3022965.1"/>
    </source>
</evidence>
<dbReference type="InterPro" id="IPR018011">
    <property type="entry name" value="Carb_sulfotrans_8-10"/>
</dbReference>
<comment type="caution">
    <text evidence="10">The sequence shown here is derived from an EMBL/GenBank/DDBJ whole genome shotgun (WGS) entry which is preliminary data.</text>
</comment>
<keyword evidence="7" id="KW-0472">Membrane</keyword>
<keyword evidence="11" id="KW-1185">Reference proteome</keyword>
<dbReference type="EC" id="2.8.2.-" evidence="9"/>
<evidence type="ECO:0000256" key="6">
    <source>
        <dbReference type="ARBA" id="ARBA00023034"/>
    </source>
</evidence>
<comment type="subcellular location">
    <subcellularLocation>
        <location evidence="1 9">Golgi apparatus membrane</location>
        <topology evidence="1 9">Single-pass type II membrane protein</topology>
    </subcellularLocation>
</comment>
<dbReference type="EMBL" id="CALNXI010000241">
    <property type="protein sequence ID" value="CAH3022965.1"/>
    <property type="molecule type" value="Genomic_DNA"/>
</dbReference>
<reference evidence="10 11" key="1">
    <citation type="submission" date="2022-05" db="EMBL/GenBank/DDBJ databases">
        <authorList>
            <consortium name="Genoscope - CEA"/>
            <person name="William W."/>
        </authorList>
    </citation>
    <scope>NUCLEOTIDE SEQUENCE [LARGE SCALE GENOMIC DNA]</scope>
</reference>
<feature type="non-terminal residue" evidence="10">
    <location>
        <position position="1"/>
    </location>
</feature>
<evidence type="ECO:0000313" key="11">
    <source>
        <dbReference type="Proteomes" id="UP001159427"/>
    </source>
</evidence>
<evidence type="ECO:0000256" key="8">
    <source>
        <dbReference type="ARBA" id="ARBA00023180"/>
    </source>
</evidence>
<evidence type="ECO:0000256" key="2">
    <source>
        <dbReference type="ARBA" id="ARBA00006339"/>
    </source>
</evidence>
<sequence>QISEDQERIEQRQIKRQKNLRDYCGRHVGNSKQGETMSRELLGHLIVNDKYKVIYCYIPKVACSQWKRVFLALENRTNVTDLHSESNFKFLQKYSNEGVKMRLQSYYKFLFVREPFERLLSAYENKFVKRQWPWHKILKFEGDIYKKFSQVDPSAGQILTFKRFVYFLNDFGFNLNEHWAPYGRLCFPCDIEYDFIGHFKDMLEEAAYVLKKTGMDKEVTFPEFVTHNTTGKLLQKYAPVPTEKIVELGHTFKEDFEMFNYDFPGPLSSLLED</sequence>
<comment type="similarity">
    <text evidence="2 9">Belongs to the sulfotransferase 2 family.</text>
</comment>
<keyword evidence="3 9" id="KW-0808">Transferase</keyword>
<organism evidence="10 11">
    <name type="scientific">Porites evermanni</name>
    <dbReference type="NCBI Taxonomy" id="104178"/>
    <lineage>
        <taxon>Eukaryota</taxon>
        <taxon>Metazoa</taxon>
        <taxon>Cnidaria</taxon>
        <taxon>Anthozoa</taxon>
        <taxon>Hexacorallia</taxon>
        <taxon>Scleractinia</taxon>
        <taxon>Fungiina</taxon>
        <taxon>Poritidae</taxon>
        <taxon>Porites</taxon>
    </lineage>
</organism>
<evidence type="ECO:0000256" key="4">
    <source>
        <dbReference type="ARBA" id="ARBA00022692"/>
    </source>
</evidence>
<dbReference type="Proteomes" id="UP001159427">
    <property type="component" value="Unassembled WGS sequence"/>
</dbReference>
<keyword evidence="6 9" id="KW-0333">Golgi apparatus</keyword>
<dbReference type="PANTHER" id="PTHR12137">
    <property type="entry name" value="CARBOHYDRATE SULFOTRANSFERASE"/>
    <property type="match status" value="1"/>
</dbReference>
<evidence type="ECO:0000256" key="9">
    <source>
        <dbReference type="RuleBase" id="RU364020"/>
    </source>
</evidence>
<accession>A0ABN8M0P6</accession>
<dbReference type="Pfam" id="PF03567">
    <property type="entry name" value="Sulfotransfer_2"/>
    <property type="match status" value="1"/>
</dbReference>
<protein>
    <recommendedName>
        <fullName evidence="9">Carbohydrate sulfotransferase</fullName>
        <ecNumber evidence="9">2.8.2.-</ecNumber>
    </recommendedName>
</protein>
<keyword evidence="9" id="KW-0735">Signal-anchor</keyword>
<evidence type="ECO:0000256" key="7">
    <source>
        <dbReference type="ARBA" id="ARBA00023136"/>
    </source>
</evidence>
<evidence type="ECO:0000256" key="3">
    <source>
        <dbReference type="ARBA" id="ARBA00022679"/>
    </source>
</evidence>
<dbReference type="PANTHER" id="PTHR12137:SF54">
    <property type="entry name" value="CARBOHYDRATE SULFOTRANSFERASE"/>
    <property type="match status" value="1"/>
</dbReference>
<name>A0ABN8M0P6_9CNID</name>
<keyword evidence="9" id="KW-0119">Carbohydrate metabolism</keyword>
<evidence type="ECO:0000256" key="5">
    <source>
        <dbReference type="ARBA" id="ARBA00022989"/>
    </source>
</evidence>